<reference evidence="1 2" key="1">
    <citation type="submission" date="2016-05" db="EMBL/GenBank/DDBJ databases">
        <title>Single-cell genome of chain-forming Candidatus Thiomargarita nelsonii and comparison to other large sulfur-oxidizing bacteria.</title>
        <authorList>
            <person name="Winkel M."/>
            <person name="Salman V."/>
            <person name="Woyke T."/>
            <person name="Schulz-Vogt H."/>
            <person name="Richter M."/>
            <person name="Flood B."/>
            <person name="Bailey J."/>
            <person name="Amann R."/>
            <person name="Mussmann M."/>
        </authorList>
    </citation>
    <scope>NUCLEOTIDE SEQUENCE [LARGE SCALE GENOMIC DNA]</scope>
    <source>
        <strain evidence="1 2">THI036</strain>
    </source>
</reference>
<name>A0A176S4Y6_9GAMM</name>
<dbReference type="InterPro" id="IPR012337">
    <property type="entry name" value="RNaseH-like_sf"/>
</dbReference>
<evidence type="ECO:0000313" key="2">
    <source>
        <dbReference type="Proteomes" id="UP000076962"/>
    </source>
</evidence>
<accession>A0A176S4Y6</accession>
<sequence>MAGRPNAAASLRIKKYAKRYKEIGATLLGDDLYSRQPLCAQIVDEGLNFIFVCKPSSHKTLYEWIDSLETTGNVSKVEVKSRQGKKTRIYTYRFINEVPLRDSDDALKVNWCELTITNEKGKNTYKNSWITTHLINKENIVEIVKAGRARWKIENENNNVLKTKGYHLEPNFGHGTQHLSSTLLTLNLLAFLIHTLMGMMDSKYQLIRQKLGTRKTLFQDLRALTRYFVFESWTHLFDFMMAKLEIIPNLANSGTIIIFDTG</sequence>
<organism evidence="1 2">
    <name type="scientific">Candidatus Thiomargarita nelsonii</name>
    <dbReference type="NCBI Taxonomy" id="1003181"/>
    <lineage>
        <taxon>Bacteria</taxon>
        <taxon>Pseudomonadati</taxon>
        <taxon>Pseudomonadota</taxon>
        <taxon>Gammaproteobacteria</taxon>
        <taxon>Thiotrichales</taxon>
        <taxon>Thiotrichaceae</taxon>
        <taxon>Thiomargarita</taxon>
    </lineage>
</organism>
<evidence type="ECO:0000313" key="1">
    <source>
        <dbReference type="EMBL" id="OAD23004.1"/>
    </source>
</evidence>
<keyword evidence="2" id="KW-1185">Reference proteome</keyword>
<proteinExistence type="predicted"/>
<gene>
    <name evidence="1" type="ORF">THIOM_001170</name>
</gene>
<dbReference type="Proteomes" id="UP000076962">
    <property type="component" value="Unassembled WGS sequence"/>
</dbReference>
<dbReference type="PATRIC" id="fig|1003181.4.peg.1672"/>
<protein>
    <submittedName>
        <fullName evidence="1">Transposase</fullName>
    </submittedName>
</protein>
<dbReference type="EMBL" id="LUTY01000610">
    <property type="protein sequence ID" value="OAD23004.1"/>
    <property type="molecule type" value="Genomic_DNA"/>
</dbReference>
<dbReference type="AlphaFoldDB" id="A0A176S4Y6"/>
<dbReference type="SUPFAM" id="SSF53098">
    <property type="entry name" value="Ribonuclease H-like"/>
    <property type="match status" value="1"/>
</dbReference>
<comment type="caution">
    <text evidence="1">The sequence shown here is derived from an EMBL/GenBank/DDBJ whole genome shotgun (WGS) entry which is preliminary data.</text>
</comment>